<feature type="region of interest" description="Disordered" evidence="1">
    <location>
        <begin position="442"/>
        <end position="467"/>
    </location>
</feature>
<dbReference type="AlphaFoldDB" id="A0A376B588"/>
<feature type="compositionally biased region" description="Low complexity" evidence="1">
    <location>
        <begin position="1"/>
        <end position="13"/>
    </location>
</feature>
<proteinExistence type="predicted"/>
<feature type="region of interest" description="Disordered" evidence="1">
    <location>
        <begin position="1"/>
        <end position="162"/>
    </location>
</feature>
<protein>
    <recommendedName>
        <fullName evidence="4">Protein PAL1</fullName>
    </recommendedName>
</protein>
<feature type="compositionally biased region" description="Basic and acidic residues" evidence="1">
    <location>
        <begin position="60"/>
        <end position="72"/>
    </location>
</feature>
<dbReference type="GO" id="GO:0005737">
    <property type="term" value="C:cytoplasm"/>
    <property type="evidence" value="ECO:0007669"/>
    <property type="project" value="TreeGrafter"/>
</dbReference>
<evidence type="ECO:0000313" key="3">
    <source>
        <dbReference type="Proteomes" id="UP000262825"/>
    </source>
</evidence>
<dbReference type="Proteomes" id="UP000262825">
    <property type="component" value="Unassembled WGS sequence"/>
</dbReference>
<evidence type="ECO:0008006" key="4">
    <source>
        <dbReference type="Google" id="ProtNLM"/>
    </source>
</evidence>
<reference evidence="3" key="1">
    <citation type="submission" date="2018-06" db="EMBL/GenBank/DDBJ databases">
        <authorList>
            <person name="Guldener U."/>
        </authorList>
    </citation>
    <scope>NUCLEOTIDE SEQUENCE [LARGE SCALE GENOMIC DNA]</scope>
    <source>
        <strain evidence="3">UTAD17</strain>
    </source>
</reference>
<dbReference type="PANTHER" id="PTHR28307">
    <property type="entry name" value="PROTEIN PAL1"/>
    <property type="match status" value="1"/>
</dbReference>
<evidence type="ECO:0000313" key="2">
    <source>
        <dbReference type="EMBL" id="SSD59300.1"/>
    </source>
</evidence>
<feature type="compositionally biased region" description="Low complexity" evidence="1">
    <location>
        <begin position="133"/>
        <end position="143"/>
    </location>
</feature>
<gene>
    <name evidence="2" type="ORF">SCODWIG_01061</name>
</gene>
<dbReference type="InterPro" id="IPR013226">
    <property type="entry name" value="Pal1"/>
</dbReference>
<sequence>MSNNNNTIYNSNTVRSYSPTVRTQNNNYNPFVDERETVSTKPPQYIPPASSSSSSSARLTAKEEKDRLRERYLEEEEDTKDQQPINDRYRTRNRINPYNVKPNSSPKDDLPPSYDEIAKSRKPYPRNEKHSSSSRSRSRPSASDTGGGSKSRKSKKKGPIAKNVDTIDKLDVTALFGGAFHHDGPFDACTPHRNKNTTTAPVLAFPKDGPNSTIKGGPLSSYNTKMNQMFGTENHDDEDDVVYSTDNMAKRGGNGEILIPPRAMMSTSSSDTLDAIKNRSDVGQFDTKQKVQLIHGPTSQGLGSTTFLDGAPAAPLAIKEDMRHRRHETLGRKKSLSQRLKGAASAALINRNSDDDDDDYDYDDTYEADFHGTNRRTAPNTQMNTRMNGNINGIPTGHGYNSVRGGSPSPIKNNTNTYVSTFPDGRNNEDEDVYMGVRFNDGSRAAKKDGSGNKFLQRVKSLKVSRK</sequence>
<evidence type="ECO:0000256" key="1">
    <source>
        <dbReference type="SAM" id="MobiDB-lite"/>
    </source>
</evidence>
<name>A0A376B588_9ASCO</name>
<feature type="compositionally biased region" description="Basic residues" evidence="1">
    <location>
        <begin position="150"/>
        <end position="159"/>
    </location>
</feature>
<dbReference type="VEuPathDB" id="FungiDB:SCODWIG_01061"/>
<keyword evidence="3" id="KW-1185">Reference proteome</keyword>
<feature type="compositionally biased region" description="Polar residues" evidence="1">
    <location>
        <begin position="14"/>
        <end position="29"/>
    </location>
</feature>
<dbReference type="EMBL" id="UFAJ01000119">
    <property type="protein sequence ID" value="SSD59300.1"/>
    <property type="molecule type" value="Genomic_DNA"/>
</dbReference>
<dbReference type="Pfam" id="PF08316">
    <property type="entry name" value="Pal1"/>
    <property type="match status" value="1"/>
</dbReference>
<organism evidence="2 3">
    <name type="scientific">Saccharomycodes ludwigii</name>
    <dbReference type="NCBI Taxonomy" id="36035"/>
    <lineage>
        <taxon>Eukaryota</taxon>
        <taxon>Fungi</taxon>
        <taxon>Dikarya</taxon>
        <taxon>Ascomycota</taxon>
        <taxon>Saccharomycotina</taxon>
        <taxon>Saccharomycetes</taxon>
        <taxon>Saccharomycodales</taxon>
        <taxon>Saccharomycodaceae</taxon>
        <taxon>Saccharomycodes</taxon>
    </lineage>
</organism>
<accession>A0A376B588</accession>
<dbReference type="PANTHER" id="PTHR28307:SF2">
    <property type="entry name" value="PROTEIN PAL1"/>
    <property type="match status" value="1"/>
</dbReference>